<dbReference type="Gene3D" id="3.40.710.10">
    <property type="entry name" value="DD-peptidase/beta-lactamase superfamily"/>
    <property type="match status" value="1"/>
</dbReference>
<proteinExistence type="predicted"/>
<dbReference type="Pfam" id="PF03717">
    <property type="entry name" value="PBP_dimer"/>
    <property type="match status" value="1"/>
</dbReference>
<keyword evidence="10 13" id="KW-1133">Transmembrane helix</keyword>
<dbReference type="GO" id="GO:0006508">
    <property type="term" value="P:proteolysis"/>
    <property type="evidence" value="ECO:0007669"/>
    <property type="project" value="UniProtKB-KW"/>
</dbReference>
<evidence type="ECO:0000256" key="3">
    <source>
        <dbReference type="ARBA" id="ARBA00022475"/>
    </source>
</evidence>
<keyword evidence="8" id="KW-0133">Cell shape</keyword>
<dbReference type="Gene3D" id="3.30.1390.30">
    <property type="entry name" value="Penicillin-binding protein 2a, domain 3"/>
    <property type="match status" value="1"/>
</dbReference>
<dbReference type="InterPro" id="IPR001460">
    <property type="entry name" value="PCN-bd_Tpept"/>
</dbReference>
<keyword evidence="7" id="KW-0378">Hydrolase</keyword>
<sequence length="623" mass="67106">MPASPQLRESRLGRYRVLAGLVGLGFGLIALGLLRLQVVERERYATLAQENRVRLEVLRAPRGAIYDRHGELLADSAPSFTIVFRPFPAESVERIREVTDAAWIARVAGLVGRDSAEVRRVVRSAARGGPSVALRRDAPFAVLAAIEESRAELPGIEVQIEPMRRYPHGTLASHLLGYAGEINDAELDSLRPRGYRAGDLIGRSGVERSYEEALRGRDGAEFVVVNAMGRRVSLFEEEPPRPPVAGHDIVLTLDLKVQRALEEAMASVRRGAGVALDPRDGSVLALVSRPSFDPNEFSRGISVRRWKELTAGDANPLLNRAIQGVYPPASTYKIVSMFAALAHGVARPTSRFAPCTGGYQFGGRVFGCWNRDGHGSLDFIGALQHSCDVYFYQVGPRLGLPRLEAASRALGLGDRTGIDLPQERRGLIPSPAWYDRRWGEGRWRKGLMLNLAIGQGELLVTPLQLAVLIAEVANGGRPVRPHVVREVRGTPWRAERPRHPGLPGRDAEWAAVREALERVVDAGTGGAARVPGVRVAGKTGTAQNPHGEDHALFVCYAPADDPVIALAIVVENAGGGGSVAAPLAGHVLRRVFLPDSLQRPFVPPARHAARGAAGAADSAAGGE</sequence>
<name>A0A832I1N7_UNCEI</name>
<feature type="transmembrane region" description="Helical" evidence="13">
    <location>
        <begin position="15"/>
        <end position="34"/>
    </location>
</feature>
<evidence type="ECO:0000256" key="10">
    <source>
        <dbReference type="ARBA" id="ARBA00022989"/>
    </source>
</evidence>
<keyword evidence="6 13" id="KW-0812">Transmembrane</keyword>
<keyword evidence="12" id="KW-0961">Cell wall biogenesis/degradation</keyword>
<dbReference type="GO" id="GO:0008658">
    <property type="term" value="F:penicillin binding"/>
    <property type="evidence" value="ECO:0007669"/>
    <property type="project" value="InterPro"/>
</dbReference>
<dbReference type="SUPFAM" id="SSF56519">
    <property type="entry name" value="Penicillin binding protein dimerisation domain"/>
    <property type="match status" value="1"/>
</dbReference>
<reference evidence="16" key="1">
    <citation type="journal article" date="2020" name="mSystems">
        <title>Genome- and Community-Level Interaction Insights into Carbon Utilization and Element Cycling Functions of Hydrothermarchaeota in Hydrothermal Sediment.</title>
        <authorList>
            <person name="Zhou Z."/>
            <person name="Liu Y."/>
            <person name="Xu W."/>
            <person name="Pan J."/>
            <person name="Luo Z.H."/>
            <person name="Li M."/>
        </authorList>
    </citation>
    <scope>NUCLEOTIDE SEQUENCE [LARGE SCALE GENOMIC DNA]</scope>
    <source>
        <strain evidence="16">SpSt-381</strain>
    </source>
</reference>
<keyword evidence="11 13" id="KW-0472">Membrane</keyword>
<dbReference type="GO" id="GO:0005886">
    <property type="term" value="C:plasma membrane"/>
    <property type="evidence" value="ECO:0007669"/>
    <property type="project" value="UniProtKB-SubCell"/>
</dbReference>
<feature type="domain" description="Penicillin-binding protein transpeptidase" evidence="14">
    <location>
        <begin position="271"/>
        <end position="588"/>
    </location>
</feature>
<dbReference type="SUPFAM" id="SSF56601">
    <property type="entry name" value="beta-lactamase/transpeptidase-like"/>
    <property type="match status" value="1"/>
</dbReference>
<dbReference type="InterPro" id="IPR036138">
    <property type="entry name" value="PBP_dimer_sf"/>
</dbReference>
<evidence type="ECO:0000256" key="11">
    <source>
        <dbReference type="ARBA" id="ARBA00023136"/>
    </source>
</evidence>
<evidence type="ECO:0000256" key="7">
    <source>
        <dbReference type="ARBA" id="ARBA00022801"/>
    </source>
</evidence>
<comment type="caution">
    <text evidence="16">The sequence shown here is derived from an EMBL/GenBank/DDBJ whole genome shotgun (WGS) entry which is preliminary data.</text>
</comment>
<keyword evidence="4" id="KW-0997">Cell inner membrane</keyword>
<evidence type="ECO:0000256" key="5">
    <source>
        <dbReference type="ARBA" id="ARBA00022670"/>
    </source>
</evidence>
<dbReference type="AlphaFoldDB" id="A0A832I1N7"/>
<keyword evidence="5" id="KW-0645">Protease</keyword>
<dbReference type="PANTHER" id="PTHR30627:SF2">
    <property type="entry name" value="PEPTIDOGLYCAN D,D-TRANSPEPTIDASE MRDA"/>
    <property type="match status" value="1"/>
</dbReference>
<evidence type="ECO:0000259" key="14">
    <source>
        <dbReference type="Pfam" id="PF00905"/>
    </source>
</evidence>
<accession>A0A832I1N7</accession>
<dbReference type="InterPro" id="IPR012338">
    <property type="entry name" value="Beta-lactam/transpept-like"/>
</dbReference>
<evidence type="ECO:0000259" key="15">
    <source>
        <dbReference type="Pfam" id="PF03717"/>
    </source>
</evidence>
<keyword evidence="9" id="KW-0573">Peptidoglycan synthesis</keyword>
<dbReference type="GO" id="GO:0009002">
    <property type="term" value="F:serine-type D-Ala-D-Ala carboxypeptidase activity"/>
    <property type="evidence" value="ECO:0007669"/>
    <property type="project" value="InterPro"/>
</dbReference>
<dbReference type="InterPro" id="IPR017790">
    <property type="entry name" value="Penicillin-binding_protein_2"/>
</dbReference>
<evidence type="ECO:0000313" key="16">
    <source>
        <dbReference type="EMBL" id="HGZ43111.1"/>
    </source>
</evidence>
<comment type="subcellular location">
    <subcellularLocation>
        <location evidence="2">Cell membrane</location>
    </subcellularLocation>
    <subcellularLocation>
        <location evidence="1">Membrane</location>
        <topology evidence="1">Single-pass membrane protein</topology>
    </subcellularLocation>
</comment>
<dbReference type="NCBIfam" id="TIGR03423">
    <property type="entry name" value="pbp2_mrdA"/>
    <property type="match status" value="1"/>
</dbReference>
<dbReference type="GO" id="GO:0008360">
    <property type="term" value="P:regulation of cell shape"/>
    <property type="evidence" value="ECO:0007669"/>
    <property type="project" value="UniProtKB-KW"/>
</dbReference>
<evidence type="ECO:0000256" key="13">
    <source>
        <dbReference type="SAM" id="Phobius"/>
    </source>
</evidence>
<keyword evidence="3" id="KW-1003">Cell membrane</keyword>
<dbReference type="InterPro" id="IPR050515">
    <property type="entry name" value="Beta-lactam/transpept"/>
</dbReference>
<dbReference type="EMBL" id="DSQF01000012">
    <property type="protein sequence ID" value="HGZ43111.1"/>
    <property type="molecule type" value="Genomic_DNA"/>
</dbReference>
<protein>
    <submittedName>
        <fullName evidence="16">Penicillin-binding protein 2</fullName>
    </submittedName>
</protein>
<evidence type="ECO:0000256" key="8">
    <source>
        <dbReference type="ARBA" id="ARBA00022960"/>
    </source>
</evidence>
<dbReference type="InterPro" id="IPR005311">
    <property type="entry name" value="PBP_dimer"/>
</dbReference>
<evidence type="ECO:0000256" key="1">
    <source>
        <dbReference type="ARBA" id="ARBA00004167"/>
    </source>
</evidence>
<dbReference type="GO" id="GO:0071555">
    <property type="term" value="P:cell wall organization"/>
    <property type="evidence" value="ECO:0007669"/>
    <property type="project" value="UniProtKB-KW"/>
</dbReference>
<evidence type="ECO:0000256" key="4">
    <source>
        <dbReference type="ARBA" id="ARBA00022519"/>
    </source>
</evidence>
<dbReference type="Gene3D" id="3.90.1310.10">
    <property type="entry name" value="Penicillin-binding protein 2a (Domain 2)"/>
    <property type="match status" value="1"/>
</dbReference>
<feature type="domain" description="Penicillin-binding protein dimerisation" evidence="15">
    <location>
        <begin position="59"/>
        <end position="232"/>
    </location>
</feature>
<evidence type="ECO:0000256" key="2">
    <source>
        <dbReference type="ARBA" id="ARBA00004236"/>
    </source>
</evidence>
<dbReference type="GO" id="GO:0009252">
    <property type="term" value="P:peptidoglycan biosynthetic process"/>
    <property type="evidence" value="ECO:0007669"/>
    <property type="project" value="UniProtKB-KW"/>
</dbReference>
<evidence type="ECO:0000256" key="6">
    <source>
        <dbReference type="ARBA" id="ARBA00022692"/>
    </source>
</evidence>
<gene>
    <name evidence="16" type="primary">mrdA</name>
    <name evidence="16" type="ORF">ENR23_06750</name>
</gene>
<evidence type="ECO:0000256" key="9">
    <source>
        <dbReference type="ARBA" id="ARBA00022984"/>
    </source>
</evidence>
<dbReference type="Pfam" id="PF00905">
    <property type="entry name" value="Transpeptidase"/>
    <property type="match status" value="1"/>
</dbReference>
<organism evidence="16">
    <name type="scientific">Eiseniibacteriota bacterium</name>
    <dbReference type="NCBI Taxonomy" id="2212470"/>
    <lineage>
        <taxon>Bacteria</taxon>
        <taxon>Candidatus Eiseniibacteriota</taxon>
    </lineage>
</organism>
<evidence type="ECO:0000256" key="12">
    <source>
        <dbReference type="ARBA" id="ARBA00023316"/>
    </source>
</evidence>
<dbReference type="GO" id="GO:0071972">
    <property type="term" value="F:peptidoglycan L,D-transpeptidase activity"/>
    <property type="evidence" value="ECO:0007669"/>
    <property type="project" value="TreeGrafter"/>
</dbReference>
<dbReference type="PANTHER" id="PTHR30627">
    <property type="entry name" value="PEPTIDOGLYCAN D,D-TRANSPEPTIDASE"/>
    <property type="match status" value="1"/>
</dbReference>